<protein>
    <recommendedName>
        <fullName evidence="3">CARD domain-containing protein</fullName>
    </recommendedName>
</protein>
<dbReference type="InterPro" id="IPR011029">
    <property type="entry name" value="DEATH-like_dom_sf"/>
</dbReference>
<evidence type="ECO:0008006" key="3">
    <source>
        <dbReference type="Google" id="ProtNLM"/>
    </source>
</evidence>
<evidence type="ECO:0000313" key="1">
    <source>
        <dbReference type="EMBL" id="CAG5131198.1"/>
    </source>
</evidence>
<gene>
    <name evidence="1" type="ORF">CUNI_LOCUS16756</name>
</gene>
<evidence type="ECO:0000313" key="2">
    <source>
        <dbReference type="Proteomes" id="UP000678393"/>
    </source>
</evidence>
<organism evidence="1 2">
    <name type="scientific">Candidula unifasciata</name>
    <dbReference type="NCBI Taxonomy" id="100452"/>
    <lineage>
        <taxon>Eukaryota</taxon>
        <taxon>Metazoa</taxon>
        <taxon>Spiralia</taxon>
        <taxon>Lophotrochozoa</taxon>
        <taxon>Mollusca</taxon>
        <taxon>Gastropoda</taxon>
        <taxon>Heterobranchia</taxon>
        <taxon>Euthyneura</taxon>
        <taxon>Panpulmonata</taxon>
        <taxon>Eupulmonata</taxon>
        <taxon>Stylommatophora</taxon>
        <taxon>Helicina</taxon>
        <taxon>Helicoidea</taxon>
        <taxon>Geomitridae</taxon>
        <taxon>Candidula</taxon>
    </lineage>
</organism>
<accession>A0A8S3ZT64</accession>
<dbReference type="SUPFAM" id="SSF47986">
    <property type="entry name" value="DEATH domain"/>
    <property type="match status" value="1"/>
</dbReference>
<dbReference type="CDD" id="cd01671">
    <property type="entry name" value="CARD"/>
    <property type="match status" value="1"/>
</dbReference>
<reference evidence="1" key="1">
    <citation type="submission" date="2021-04" db="EMBL/GenBank/DDBJ databases">
        <authorList>
            <consortium name="Molecular Ecology Group"/>
        </authorList>
    </citation>
    <scope>NUCLEOTIDE SEQUENCE</scope>
</reference>
<comment type="caution">
    <text evidence="1">The sequence shown here is derived from an EMBL/GenBank/DDBJ whole genome shotgun (WGS) entry which is preliminary data.</text>
</comment>
<name>A0A8S3ZT64_9EUPU</name>
<dbReference type="AlphaFoldDB" id="A0A8S3ZT64"/>
<proteinExistence type="predicted"/>
<dbReference type="EMBL" id="CAJHNH020004518">
    <property type="protein sequence ID" value="CAG5131198.1"/>
    <property type="molecule type" value="Genomic_DNA"/>
</dbReference>
<sequence length="316" mass="35787">MESDTHIVRAILRQNEFLLRRHLVLSRSVLDQMKSSGLITDVLRRKILAEPAHQQVPLLLRSLENQGLHSLKKFLDVLKNTGHSWIVDIILDTDVTASGQTRTKDDTGYKTAMTRPLGRITDISRRSGYLSLRPDLRKSVTAGVLPSGGQRSNGLSLGALLKLREPAEPETTPRGVFNARTLLTDSISSGPEFGDQFRALPEFPPFGQQNTAYPRSNEDIPKTLYHLNQAFSEQEQRNQQALAILRQEEVAIRQLMEQNARDQGNIRRKQTAVHDIAERLRDIHSRARVIYEPTPNPNIGRYRLAQLNRIPWSIDG</sequence>
<dbReference type="OrthoDB" id="6135994at2759"/>
<dbReference type="Proteomes" id="UP000678393">
    <property type="component" value="Unassembled WGS sequence"/>
</dbReference>
<keyword evidence="2" id="KW-1185">Reference proteome</keyword>
<dbReference type="Gene3D" id="1.10.533.10">
    <property type="entry name" value="Death Domain, Fas"/>
    <property type="match status" value="1"/>
</dbReference>